<reference evidence="1 2" key="1">
    <citation type="submission" date="2016-11" db="EMBL/GenBank/DDBJ databases">
        <title>Whole Genome Sequencing of Mucilaginibacter polytrichastri RG4-7(T) isolated from the moss sample.</title>
        <authorList>
            <person name="Li Y."/>
        </authorList>
    </citation>
    <scope>NUCLEOTIDE SEQUENCE [LARGE SCALE GENOMIC DNA]</scope>
    <source>
        <strain evidence="1 2">RG4-7</strain>
    </source>
</reference>
<dbReference type="AlphaFoldDB" id="A0A1Q6A255"/>
<dbReference type="Proteomes" id="UP000186720">
    <property type="component" value="Unassembled WGS sequence"/>
</dbReference>
<proteinExistence type="predicted"/>
<evidence type="ECO:0000313" key="1">
    <source>
        <dbReference type="EMBL" id="OKS88089.1"/>
    </source>
</evidence>
<dbReference type="EMBL" id="MPPL01000001">
    <property type="protein sequence ID" value="OKS88089.1"/>
    <property type="molecule type" value="Genomic_DNA"/>
</dbReference>
<dbReference type="RefSeq" id="WP_171972552.1">
    <property type="nucleotide sequence ID" value="NZ_FPAM01000010.1"/>
</dbReference>
<comment type="caution">
    <text evidence="1">The sequence shown here is derived from an EMBL/GenBank/DDBJ whole genome shotgun (WGS) entry which is preliminary data.</text>
</comment>
<name>A0A1Q6A255_9SPHI</name>
<keyword evidence="2" id="KW-1185">Reference proteome</keyword>
<evidence type="ECO:0000313" key="2">
    <source>
        <dbReference type="Proteomes" id="UP000186720"/>
    </source>
</evidence>
<organism evidence="1 2">
    <name type="scientific">Mucilaginibacter polytrichastri</name>
    <dbReference type="NCBI Taxonomy" id="1302689"/>
    <lineage>
        <taxon>Bacteria</taxon>
        <taxon>Pseudomonadati</taxon>
        <taxon>Bacteroidota</taxon>
        <taxon>Sphingobacteriia</taxon>
        <taxon>Sphingobacteriales</taxon>
        <taxon>Sphingobacteriaceae</taxon>
        <taxon>Mucilaginibacter</taxon>
    </lineage>
</organism>
<gene>
    <name evidence="1" type="ORF">RG47T_3553</name>
</gene>
<sequence length="55" mass="6250">MTATNTIKLDNTLEISSEIGKKWVLSDYVGKQKIQTLVFPDGITFSKKKKFESLE</sequence>
<protein>
    <submittedName>
        <fullName evidence="1">Uncharacterized protein</fullName>
    </submittedName>
</protein>
<accession>A0A1Q6A255</accession>